<accession>V4HZ41</accession>
<dbReference type="Proteomes" id="UP000017820">
    <property type="component" value="Unassembled WGS sequence"/>
</dbReference>
<evidence type="ECO:0000313" key="1">
    <source>
        <dbReference type="EMBL" id="ESP95063.1"/>
    </source>
</evidence>
<dbReference type="AlphaFoldDB" id="V4HZ41"/>
<evidence type="ECO:0008006" key="3">
    <source>
        <dbReference type="Google" id="ProtNLM"/>
    </source>
</evidence>
<name>V4HZ41_PSEL2</name>
<reference evidence="1 2" key="1">
    <citation type="submission" date="2013-07" db="EMBL/GenBank/DDBJ databases">
        <title>Draft genome sequence of Pseudoalteromonas luteoviolacea 2ta16.</title>
        <authorList>
            <person name="Allen E.E."/>
            <person name="Azam F."/>
            <person name="Podell S."/>
        </authorList>
    </citation>
    <scope>NUCLEOTIDE SEQUENCE [LARGE SCALE GENOMIC DNA]</scope>
    <source>
        <strain evidence="1 2">2ta16</strain>
    </source>
</reference>
<comment type="caution">
    <text evidence="1">The sequence shown here is derived from an EMBL/GenBank/DDBJ whole genome shotgun (WGS) entry which is preliminary data.</text>
</comment>
<dbReference type="InterPro" id="IPR053738">
    <property type="entry name" value="Lambda_capsid_assembly"/>
</dbReference>
<proteinExistence type="predicted"/>
<protein>
    <recommendedName>
        <fullName evidence="3">Capsid protein</fullName>
    </recommendedName>
</protein>
<dbReference type="EMBL" id="AUSV01000008">
    <property type="protein sequence ID" value="ESP95063.1"/>
    <property type="molecule type" value="Genomic_DNA"/>
</dbReference>
<dbReference type="Gene3D" id="3.90.1690.10">
    <property type="entry name" value="phage-related protein like domain"/>
    <property type="match status" value="1"/>
</dbReference>
<dbReference type="RefSeq" id="WP_023397583.1">
    <property type="nucleotide sequence ID" value="NZ_AUSV01000008.1"/>
</dbReference>
<dbReference type="PATRIC" id="fig|1353533.3.peg.623"/>
<organism evidence="1 2">
    <name type="scientific">Pseudoalteromonas luteoviolacea (strain 2ta16)</name>
    <dbReference type="NCBI Taxonomy" id="1353533"/>
    <lineage>
        <taxon>Bacteria</taxon>
        <taxon>Pseudomonadati</taxon>
        <taxon>Pseudomonadota</taxon>
        <taxon>Gammaproteobacteria</taxon>
        <taxon>Alteromonadales</taxon>
        <taxon>Pseudoalteromonadaceae</taxon>
        <taxon>Pseudoalteromonas</taxon>
    </lineage>
</organism>
<sequence length="311" mass="34363">MSDGMPFTPDVQQTAIAIAYNNRQLIADRLLPYAPVNRREYKWGEYNLADKFTVPDTKIGRKSEPNQVEFGYEERTGGVTDYGLSDVVPNDDITNAPANHSPLNVATENITDLVLLGREVRVAQKFSDPTNFGIHKKLGTGGLKKLDDPNLDILRWLLNLLDEPLMRPNSMTMSFSVATALRTNKKLLKGYNGTTGDEGLVPWAYIKEALEIEHVNIGQARLNIAKKGKTPVFERAWGNNLALTYHDPLASFENKRMTFGLTARYKNRESGSKPVSAGLRGGTKVIVGESVEEQIIAKGCGMLLTDVLTPA</sequence>
<dbReference type="GeneID" id="29921214"/>
<evidence type="ECO:0000313" key="2">
    <source>
        <dbReference type="Proteomes" id="UP000017820"/>
    </source>
</evidence>
<gene>
    <name evidence="1" type="ORF">PL2TA16_04619</name>
</gene>